<dbReference type="InterPro" id="IPR025458">
    <property type="entry name" value="DUF4278"/>
</dbReference>
<evidence type="ECO:0000313" key="2">
    <source>
        <dbReference type="Proteomes" id="UP000050465"/>
    </source>
</evidence>
<proteinExistence type="predicted"/>
<name>A0A0P7Z966_9CYAN</name>
<gene>
    <name evidence="1" type="ORF">HLUCCA11_23880</name>
</gene>
<dbReference type="Pfam" id="PF14105">
    <property type="entry name" value="DUF4278"/>
    <property type="match status" value="1"/>
</dbReference>
<evidence type="ECO:0000313" key="1">
    <source>
        <dbReference type="EMBL" id="KPQ31383.1"/>
    </source>
</evidence>
<comment type="caution">
    <text evidence="1">The sequence shown here is derived from an EMBL/GenBank/DDBJ whole genome shotgun (WGS) entry which is preliminary data.</text>
</comment>
<accession>A0A0P7Z966</accession>
<dbReference type="EMBL" id="LJZR01000107">
    <property type="protein sequence ID" value="KPQ31383.1"/>
    <property type="molecule type" value="Genomic_DNA"/>
</dbReference>
<evidence type="ECO:0008006" key="3">
    <source>
        <dbReference type="Google" id="ProtNLM"/>
    </source>
</evidence>
<reference evidence="1 2" key="1">
    <citation type="submission" date="2015-09" db="EMBL/GenBank/DDBJ databases">
        <title>Identification and resolution of microdiversity through metagenomic sequencing of parallel consortia.</title>
        <authorList>
            <person name="Nelson W.C."/>
            <person name="Romine M.F."/>
            <person name="Lindemann S.R."/>
        </authorList>
    </citation>
    <scope>NUCLEOTIDE SEQUENCE [LARGE SCALE GENOMIC DNA]</scope>
    <source>
        <strain evidence="1">Ana</strain>
    </source>
</reference>
<dbReference type="AlphaFoldDB" id="A0A0P7Z966"/>
<dbReference type="Proteomes" id="UP000050465">
    <property type="component" value="Unassembled WGS sequence"/>
</dbReference>
<sequence>MQLTHLGQHYTASSTSIATIETDTELQFMGRMFKRRVPAVPPVQVPTRHMVYRGQSYTG</sequence>
<organism evidence="1 2">
    <name type="scientific">Phormidesmis priestleyi Ana</name>
    <dbReference type="NCBI Taxonomy" id="1666911"/>
    <lineage>
        <taxon>Bacteria</taxon>
        <taxon>Bacillati</taxon>
        <taxon>Cyanobacteriota</taxon>
        <taxon>Cyanophyceae</taxon>
        <taxon>Leptolyngbyales</taxon>
        <taxon>Leptolyngbyaceae</taxon>
        <taxon>Phormidesmis</taxon>
    </lineage>
</organism>
<protein>
    <recommendedName>
        <fullName evidence="3">DUF4278 domain-containing protein</fullName>
    </recommendedName>
</protein>